<keyword evidence="1" id="KW-0812">Transmembrane</keyword>
<gene>
    <name evidence="2" type="ORF">RG47T_0964</name>
</gene>
<evidence type="ECO:0000313" key="3">
    <source>
        <dbReference type="Proteomes" id="UP000186720"/>
    </source>
</evidence>
<organism evidence="2 3">
    <name type="scientific">Mucilaginibacter polytrichastri</name>
    <dbReference type="NCBI Taxonomy" id="1302689"/>
    <lineage>
        <taxon>Bacteria</taxon>
        <taxon>Pseudomonadati</taxon>
        <taxon>Bacteroidota</taxon>
        <taxon>Sphingobacteriia</taxon>
        <taxon>Sphingobacteriales</taxon>
        <taxon>Sphingobacteriaceae</taxon>
        <taxon>Mucilaginibacter</taxon>
    </lineage>
</organism>
<sequence>MAAPYPNKFEQKAKTRRKNIFFSLLIVYYTFNVSGTFPVTFT</sequence>
<keyword evidence="3" id="KW-1185">Reference proteome</keyword>
<evidence type="ECO:0000313" key="2">
    <source>
        <dbReference type="EMBL" id="OKS85518.1"/>
    </source>
</evidence>
<evidence type="ECO:0000256" key="1">
    <source>
        <dbReference type="SAM" id="Phobius"/>
    </source>
</evidence>
<protein>
    <submittedName>
        <fullName evidence="2">Uncharacterized protein</fullName>
    </submittedName>
</protein>
<dbReference type="EMBL" id="MPPL01000001">
    <property type="protein sequence ID" value="OKS85518.1"/>
    <property type="molecule type" value="Genomic_DNA"/>
</dbReference>
<dbReference type="Proteomes" id="UP000186720">
    <property type="component" value="Unassembled WGS sequence"/>
</dbReference>
<dbReference type="AlphaFoldDB" id="A0A1Q5ZV10"/>
<comment type="caution">
    <text evidence="2">The sequence shown here is derived from an EMBL/GenBank/DDBJ whole genome shotgun (WGS) entry which is preliminary data.</text>
</comment>
<proteinExistence type="predicted"/>
<name>A0A1Q5ZV10_9SPHI</name>
<feature type="transmembrane region" description="Helical" evidence="1">
    <location>
        <begin position="20"/>
        <end position="41"/>
    </location>
</feature>
<accession>A0A1Q5ZV10</accession>
<keyword evidence="1" id="KW-0472">Membrane</keyword>
<reference evidence="2 3" key="1">
    <citation type="submission" date="2016-11" db="EMBL/GenBank/DDBJ databases">
        <title>Whole Genome Sequencing of Mucilaginibacter polytrichastri RG4-7(T) isolated from the moss sample.</title>
        <authorList>
            <person name="Li Y."/>
        </authorList>
    </citation>
    <scope>NUCLEOTIDE SEQUENCE [LARGE SCALE GENOMIC DNA]</scope>
    <source>
        <strain evidence="2 3">RG4-7</strain>
    </source>
</reference>
<keyword evidence="1" id="KW-1133">Transmembrane helix</keyword>